<protein>
    <submittedName>
        <fullName evidence="2">Uncharacterized protein</fullName>
    </submittedName>
</protein>
<keyword evidence="3" id="KW-1185">Reference proteome</keyword>
<dbReference type="RefSeq" id="WP_068428750.1">
    <property type="nucleotide sequence ID" value="NZ_LVHI01000023.1"/>
</dbReference>
<organism evidence="2 3">
    <name type="scientific">Rhodococcoides kyotonense</name>
    <dbReference type="NCBI Taxonomy" id="398843"/>
    <lineage>
        <taxon>Bacteria</taxon>
        <taxon>Bacillati</taxon>
        <taxon>Actinomycetota</taxon>
        <taxon>Actinomycetes</taxon>
        <taxon>Mycobacteriales</taxon>
        <taxon>Nocardiaceae</taxon>
        <taxon>Rhodococcoides</taxon>
    </lineage>
</organism>
<keyword evidence="1" id="KW-0472">Membrane</keyword>
<feature type="transmembrane region" description="Helical" evidence="1">
    <location>
        <begin position="12"/>
        <end position="30"/>
    </location>
</feature>
<keyword evidence="1" id="KW-0812">Transmembrane</keyword>
<evidence type="ECO:0000256" key="1">
    <source>
        <dbReference type="SAM" id="Phobius"/>
    </source>
</evidence>
<evidence type="ECO:0000313" key="2">
    <source>
        <dbReference type="EMBL" id="OAK52785.1"/>
    </source>
</evidence>
<proteinExistence type="predicted"/>
<dbReference type="Proteomes" id="UP000077519">
    <property type="component" value="Unassembled WGS sequence"/>
</dbReference>
<evidence type="ECO:0000313" key="3">
    <source>
        <dbReference type="Proteomes" id="UP000077519"/>
    </source>
</evidence>
<feature type="transmembrane region" description="Helical" evidence="1">
    <location>
        <begin position="36"/>
        <end position="58"/>
    </location>
</feature>
<sequence length="64" mass="6641">MGNLSASEKGGMRAAIVITVMAALLAGIASDDFVTGFLLTAVVCGIALMAAMVLARFVNARRRR</sequence>
<dbReference type="AlphaFoldDB" id="A0A177YB90"/>
<keyword evidence="1" id="KW-1133">Transmembrane helix</keyword>
<gene>
    <name evidence="2" type="ORF">A3K89_08405</name>
</gene>
<comment type="caution">
    <text evidence="2">The sequence shown here is derived from an EMBL/GenBank/DDBJ whole genome shotgun (WGS) entry which is preliminary data.</text>
</comment>
<reference evidence="2 3" key="1">
    <citation type="submission" date="2016-03" db="EMBL/GenBank/DDBJ databases">
        <title>Genome sequence of Rhodococcus kyotonensis KB10.</title>
        <authorList>
            <person name="Jeong H."/>
            <person name="Hong C.E."/>
            <person name="Jo S.H."/>
            <person name="Park J.M."/>
        </authorList>
    </citation>
    <scope>NUCLEOTIDE SEQUENCE [LARGE SCALE GENOMIC DNA]</scope>
    <source>
        <strain evidence="2 3">KB10</strain>
    </source>
</reference>
<dbReference type="EMBL" id="LVHI01000023">
    <property type="protein sequence ID" value="OAK52785.1"/>
    <property type="molecule type" value="Genomic_DNA"/>
</dbReference>
<name>A0A177YB90_9NOCA</name>
<accession>A0A177YB90</accession>